<dbReference type="InterPro" id="IPR002156">
    <property type="entry name" value="RNaseH_domain"/>
</dbReference>
<dbReference type="Gene3D" id="1.10.340.70">
    <property type="match status" value="1"/>
</dbReference>
<dbReference type="Gene3D" id="3.30.420.10">
    <property type="entry name" value="Ribonuclease H-like superfamily/Ribonuclease H"/>
    <property type="match status" value="1"/>
</dbReference>
<dbReference type="GO" id="GO:0004523">
    <property type="term" value="F:RNA-DNA hybrid ribonuclease activity"/>
    <property type="evidence" value="ECO:0007669"/>
    <property type="project" value="InterPro"/>
</dbReference>
<feature type="region of interest" description="Disordered" evidence="1">
    <location>
        <begin position="109"/>
        <end position="179"/>
    </location>
</feature>
<dbReference type="Proteomes" id="UP001165121">
    <property type="component" value="Unassembled WGS sequence"/>
</dbReference>
<evidence type="ECO:0000256" key="1">
    <source>
        <dbReference type="SAM" id="MobiDB-lite"/>
    </source>
</evidence>
<accession>A0A9W6Y4A2</accession>
<dbReference type="EMBL" id="BSXT01003141">
    <property type="protein sequence ID" value="GMF52772.1"/>
    <property type="molecule type" value="Genomic_DNA"/>
</dbReference>
<evidence type="ECO:0000313" key="3">
    <source>
        <dbReference type="EMBL" id="GMF52772.1"/>
    </source>
</evidence>
<keyword evidence="4" id="KW-1185">Reference proteome</keyword>
<reference evidence="3" key="1">
    <citation type="submission" date="2023-04" db="EMBL/GenBank/DDBJ databases">
        <title>Phytophthora fragariaefolia NBRC 109709.</title>
        <authorList>
            <person name="Ichikawa N."/>
            <person name="Sato H."/>
            <person name="Tonouchi N."/>
        </authorList>
    </citation>
    <scope>NUCLEOTIDE SEQUENCE</scope>
    <source>
        <strain evidence="3">NBRC 109709</strain>
    </source>
</reference>
<proteinExistence type="predicted"/>
<feature type="compositionally biased region" description="Polar residues" evidence="1">
    <location>
        <begin position="109"/>
        <end position="127"/>
    </location>
</feature>
<feature type="domain" description="RNase H type-1" evidence="2">
    <location>
        <begin position="3"/>
        <end position="77"/>
    </location>
</feature>
<dbReference type="OrthoDB" id="2016287at2759"/>
<evidence type="ECO:0000313" key="4">
    <source>
        <dbReference type="Proteomes" id="UP001165121"/>
    </source>
</evidence>
<sequence length="333" mass="37136">MNNGVVTALKRGVSDLIIVGDSRLAIQQSMGVITCKKDALQDELARHKELTKKLKSVHCLHVVRLNNSAADSVATEALEAKAGRVVLSLERKAELKALNMLYTCESSANTRRNSATIGKQSAENSAEWTEEPKVTTTTRSQALRVPFEDEGQDDTPEGTRNEQPVEAFESPSKPPTRRESIRNEAEFGGTQSQVLNDIVELSTEFSETRIPDASDINPLVVQAERSQRISKAQDEELRWADLKAYLKGEFTQLPHRRVHNAGKVADEFVLSEDGLLYRQNKARRPEELGEIGLTLRLVVSTTMIDEVLQNCHNPIEGGYQGIVRTYHRVKADY</sequence>
<evidence type="ECO:0000259" key="2">
    <source>
        <dbReference type="Pfam" id="PF13456"/>
    </source>
</evidence>
<gene>
    <name evidence="3" type="ORF">Pfra01_002167100</name>
</gene>
<dbReference type="GO" id="GO:0003676">
    <property type="term" value="F:nucleic acid binding"/>
    <property type="evidence" value="ECO:0007669"/>
    <property type="project" value="InterPro"/>
</dbReference>
<dbReference type="InterPro" id="IPR036397">
    <property type="entry name" value="RNaseH_sf"/>
</dbReference>
<name>A0A9W6Y4A2_9STRA</name>
<dbReference type="Pfam" id="PF13456">
    <property type="entry name" value="RVT_3"/>
    <property type="match status" value="1"/>
</dbReference>
<protein>
    <submittedName>
        <fullName evidence="3">Unnamed protein product</fullName>
    </submittedName>
</protein>
<organism evidence="3 4">
    <name type="scientific">Phytophthora fragariaefolia</name>
    <dbReference type="NCBI Taxonomy" id="1490495"/>
    <lineage>
        <taxon>Eukaryota</taxon>
        <taxon>Sar</taxon>
        <taxon>Stramenopiles</taxon>
        <taxon>Oomycota</taxon>
        <taxon>Peronosporomycetes</taxon>
        <taxon>Peronosporales</taxon>
        <taxon>Peronosporaceae</taxon>
        <taxon>Phytophthora</taxon>
    </lineage>
</organism>
<comment type="caution">
    <text evidence="3">The sequence shown here is derived from an EMBL/GenBank/DDBJ whole genome shotgun (WGS) entry which is preliminary data.</text>
</comment>
<dbReference type="AlphaFoldDB" id="A0A9W6Y4A2"/>